<reference evidence="12 13" key="1">
    <citation type="journal article" date="2019" name="Int. J. Syst. Evol. Microbiol.">
        <title>The Global Catalogue of Microorganisms (GCM) 10K type strain sequencing project: providing services to taxonomists for standard genome sequencing and annotation.</title>
        <authorList>
            <consortium name="The Broad Institute Genomics Platform"/>
            <consortium name="The Broad Institute Genome Sequencing Center for Infectious Disease"/>
            <person name="Wu L."/>
            <person name="Ma J."/>
        </authorList>
    </citation>
    <scope>NUCLEOTIDE SEQUENCE [LARGE SCALE GENOMIC DNA]</scope>
    <source>
        <strain evidence="12 13">JCM 16014</strain>
    </source>
</reference>
<proteinExistence type="inferred from homology"/>
<dbReference type="Proteomes" id="UP001500751">
    <property type="component" value="Unassembled WGS sequence"/>
</dbReference>
<evidence type="ECO:0000256" key="6">
    <source>
        <dbReference type="ARBA" id="ARBA00013779"/>
    </source>
</evidence>
<evidence type="ECO:0000256" key="1">
    <source>
        <dbReference type="ARBA" id="ARBA00000441"/>
    </source>
</evidence>
<evidence type="ECO:0000256" key="10">
    <source>
        <dbReference type="ARBA" id="ARBA00023239"/>
    </source>
</evidence>
<evidence type="ECO:0000256" key="8">
    <source>
        <dbReference type="ARBA" id="ARBA00022833"/>
    </source>
</evidence>
<name>A0ABN2UDT2_9ACTN</name>
<evidence type="ECO:0000313" key="12">
    <source>
        <dbReference type="EMBL" id="GAA2034725.1"/>
    </source>
</evidence>
<organism evidence="12 13">
    <name type="scientific">Catenulispora yoronensis</name>
    <dbReference type="NCBI Taxonomy" id="450799"/>
    <lineage>
        <taxon>Bacteria</taxon>
        <taxon>Bacillati</taxon>
        <taxon>Actinomycetota</taxon>
        <taxon>Actinomycetes</taxon>
        <taxon>Catenulisporales</taxon>
        <taxon>Catenulisporaceae</taxon>
        <taxon>Catenulispora</taxon>
    </lineage>
</organism>
<keyword evidence="8 11" id="KW-0862">Zinc</keyword>
<keyword evidence="10 11" id="KW-0456">Lyase</keyword>
<keyword evidence="7 11" id="KW-0479">Metal-binding</keyword>
<dbReference type="InterPro" id="IPR013785">
    <property type="entry name" value="Aldolase_TIM"/>
</dbReference>
<keyword evidence="9 11" id="KW-0324">Glycolysis</keyword>
<evidence type="ECO:0000256" key="9">
    <source>
        <dbReference type="ARBA" id="ARBA00023152"/>
    </source>
</evidence>
<dbReference type="NCBIfam" id="TIGR01520">
    <property type="entry name" value="FruBisAldo_II_A"/>
    <property type="match status" value="1"/>
</dbReference>
<dbReference type="RefSeq" id="WP_344667059.1">
    <property type="nucleotide sequence ID" value="NZ_BAAAQN010000021.1"/>
</dbReference>
<comment type="cofactor">
    <cofactor evidence="11">
        <name>Zn(2+)</name>
        <dbReference type="ChEBI" id="CHEBI:29105"/>
    </cofactor>
    <text evidence="11">Binds 2 Zn(2+) ions per subunit. One is catalytic and the other provides a structural contribution.</text>
</comment>
<evidence type="ECO:0000256" key="3">
    <source>
        <dbReference type="ARBA" id="ARBA00004714"/>
    </source>
</evidence>
<comment type="similarity">
    <text evidence="4 11">Belongs to the class II fructose-bisphosphate aldolase family.</text>
</comment>
<dbReference type="PROSITE" id="PS00602">
    <property type="entry name" value="ALDOLASE_CLASS_II_1"/>
    <property type="match status" value="1"/>
</dbReference>
<dbReference type="SUPFAM" id="SSF51569">
    <property type="entry name" value="Aldolase"/>
    <property type="match status" value="1"/>
</dbReference>
<evidence type="ECO:0000256" key="5">
    <source>
        <dbReference type="ARBA" id="ARBA00013068"/>
    </source>
</evidence>
<dbReference type="Gene3D" id="3.20.20.70">
    <property type="entry name" value="Aldolase class I"/>
    <property type="match status" value="1"/>
</dbReference>
<evidence type="ECO:0000313" key="13">
    <source>
        <dbReference type="Proteomes" id="UP001500751"/>
    </source>
</evidence>
<dbReference type="EC" id="4.1.2.13" evidence="5 11"/>
<keyword evidence="13" id="KW-1185">Reference proteome</keyword>
<comment type="function">
    <text evidence="2 11">Catalyzes the aldol condensation of dihydroxyacetone phosphate (DHAP or glycerone-phosphate) with glyceraldehyde 3-phosphate (G3P) to form fructose 1,6-bisphosphate (FBP) in gluconeogenesis and the reverse reaction in glycolysis.</text>
</comment>
<dbReference type="PROSITE" id="PS00806">
    <property type="entry name" value="ALDOLASE_CLASS_II_2"/>
    <property type="match status" value="1"/>
</dbReference>
<dbReference type="InterPro" id="IPR006411">
    <property type="entry name" value="Fruct_bisP_bact"/>
</dbReference>
<dbReference type="NCBIfam" id="NF006628">
    <property type="entry name" value="PRK09197.1"/>
    <property type="match status" value="1"/>
</dbReference>
<evidence type="ECO:0000256" key="11">
    <source>
        <dbReference type="RuleBase" id="RU366023"/>
    </source>
</evidence>
<evidence type="ECO:0000256" key="4">
    <source>
        <dbReference type="ARBA" id="ARBA00005812"/>
    </source>
</evidence>
<evidence type="ECO:0000256" key="2">
    <source>
        <dbReference type="ARBA" id="ARBA00002181"/>
    </source>
</evidence>
<dbReference type="EMBL" id="BAAAQN010000021">
    <property type="protein sequence ID" value="GAA2034725.1"/>
    <property type="molecule type" value="Genomic_DNA"/>
</dbReference>
<comment type="pathway">
    <text evidence="3 11">Carbohydrate degradation; glycolysis; D-glyceraldehyde 3-phosphate and glycerone phosphate from D-glucose: step 4/4.</text>
</comment>
<gene>
    <name evidence="12" type="primary">fbaA</name>
    <name evidence="12" type="ORF">GCM10009839_39080</name>
</gene>
<dbReference type="NCBIfam" id="TIGR00167">
    <property type="entry name" value="cbbA"/>
    <property type="match status" value="1"/>
</dbReference>
<dbReference type="PIRSF" id="PIRSF001359">
    <property type="entry name" value="F_bP_aldolase_II"/>
    <property type="match status" value="1"/>
</dbReference>
<dbReference type="PANTHER" id="PTHR30559">
    <property type="entry name" value="FRUCTOSE-BISPHOSPHATE ALDOLASE CLASS 2"/>
    <property type="match status" value="1"/>
</dbReference>
<dbReference type="Pfam" id="PF01116">
    <property type="entry name" value="F_bP_aldolase"/>
    <property type="match status" value="1"/>
</dbReference>
<dbReference type="PANTHER" id="PTHR30559:SF0">
    <property type="entry name" value="FRUCTOSE-BISPHOSPHATE ALDOLASE"/>
    <property type="match status" value="1"/>
</dbReference>
<comment type="caution">
    <text evidence="12">The sequence shown here is derived from an EMBL/GenBank/DDBJ whole genome shotgun (WGS) entry which is preliminary data.</text>
</comment>
<sequence length="341" mass="36719">MAIATPEVYREMLDRAKAGRFAYPAINVTSSQTLNAALRGFAEAESDGIIQVSTGGAEYLSGSLKNMVDGSVALAEFAHVVAAKYDITVALHTDHCPKDKLDGFMRPLIDVSAERVKAGQNPLFQSHMWDGSAVPLDENLQIAQELLAKCAAANIIMELEIGVVGGEEDGVANEINDKLYTTAEDVLKTVDAIGLGDQGRYLLAATFGNVHGVYKPGNVKLRPSILKDIQDAVAAKHPGHGDKPFDLVFHGGSGSTLEEIREALDYGVVKMNIDTDTQYAFTRPIVDHMFKNYDGVLKVDGEVGNKKTYDPRTYGKAAETAMAARVVEACTDLRSVGTKLK</sequence>
<comment type="catalytic activity">
    <reaction evidence="1 11">
        <text>beta-D-fructose 1,6-bisphosphate = D-glyceraldehyde 3-phosphate + dihydroxyacetone phosphate</text>
        <dbReference type="Rhea" id="RHEA:14729"/>
        <dbReference type="ChEBI" id="CHEBI:32966"/>
        <dbReference type="ChEBI" id="CHEBI:57642"/>
        <dbReference type="ChEBI" id="CHEBI:59776"/>
        <dbReference type="EC" id="4.1.2.13"/>
    </reaction>
</comment>
<dbReference type="InterPro" id="IPR000771">
    <property type="entry name" value="FBA_II"/>
</dbReference>
<protein>
    <recommendedName>
        <fullName evidence="6 11">Fructose-bisphosphate aldolase</fullName>
        <shortName evidence="11">FBP aldolase</shortName>
        <ecNumber evidence="5 11">4.1.2.13</ecNumber>
    </recommendedName>
</protein>
<accession>A0ABN2UDT2</accession>
<evidence type="ECO:0000256" key="7">
    <source>
        <dbReference type="ARBA" id="ARBA00022723"/>
    </source>
</evidence>